<dbReference type="AlphaFoldDB" id="A0A7W6ZV16"/>
<keyword evidence="2" id="KW-1185">Reference proteome</keyword>
<reference evidence="1 2" key="1">
    <citation type="submission" date="2020-08" db="EMBL/GenBank/DDBJ databases">
        <title>Genomic Encyclopedia of Type Strains, Phase IV (KMG-V): Genome sequencing to study the core and pangenomes of soil and plant-associated prokaryotes.</title>
        <authorList>
            <person name="Whitman W."/>
        </authorList>
    </citation>
    <scope>NUCLEOTIDE SEQUENCE [LARGE SCALE GENOMIC DNA]</scope>
    <source>
        <strain evidence="1 2">SEMIA 492</strain>
    </source>
</reference>
<accession>A0A7W6ZV16</accession>
<gene>
    <name evidence="1" type="ORF">GGE60_003345</name>
</gene>
<dbReference type="Proteomes" id="UP000543836">
    <property type="component" value="Unassembled WGS sequence"/>
</dbReference>
<evidence type="ECO:0000313" key="1">
    <source>
        <dbReference type="EMBL" id="MBB4569226.1"/>
    </source>
</evidence>
<proteinExistence type="predicted"/>
<dbReference type="GeneID" id="32528274"/>
<sequence>MSEVIQGLLACLGAALFFLCVLAALKPIISSSMLAGQDDDASGAPEGDLVHFRMINDEFQSEADRSELRGL</sequence>
<name>A0A7W6ZV16_9HYPH</name>
<dbReference type="OrthoDB" id="8401436at2"/>
<organism evidence="1 2">
    <name type="scientific">Rhizobium leucaenae</name>
    <dbReference type="NCBI Taxonomy" id="29450"/>
    <lineage>
        <taxon>Bacteria</taxon>
        <taxon>Pseudomonadati</taxon>
        <taxon>Pseudomonadota</taxon>
        <taxon>Alphaproteobacteria</taxon>
        <taxon>Hyphomicrobiales</taxon>
        <taxon>Rhizobiaceae</taxon>
        <taxon>Rhizobium/Agrobacterium group</taxon>
        <taxon>Rhizobium</taxon>
    </lineage>
</organism>
<dbReference type="RefSeq" id="WP_037135361.1">
    <property type="nucleotide sequence ID" value="NZ_JACIIG010000007.1"/>
</dbReference>
<evidence type="ECO:0000313" key="2">
    <source>
        <dbReference type="Proteomes" id="UP000543836"/>
    </source>
</evidence>
<comment type="caution">
    <text evidence="1">The sequence shown here is derived from an EMBL/GenBank/DDBJ whole genome shotgun (WGS) entry which is preliminary data.</text>
</comment>
<protein>
    <submittedName>
        <fullName evidence="1">Uncharacterized protein</fullName>
    </submittedName>
</protein>
<dbReference type="EMBL" id="JACIIG010000007">
    <property type="protein sequence ID" value="MBB4569226.1"/>
    <property type="molecule type" value="Genomic_DNA"/>
</dbReference>